<dbReference type="Gene3D" id="3.40.50.720">
    <property type="entry name" value="NAD(P)-binding Rossmann-like Domain"/>
    <property type="match status" value="2"/>
</dbReference>
<dbReference type="InterPro" id="IPR006140">
    <property type="entry name" value="D-isomer_DH_NAD-bd"/>
</dbReference>
<organism evidence="3">
    <name type="scientific">marine metagenome</name>
    <dbReference type="NCBI Taxonomy" id="408172"/>
    <lineage>
        <taxon>unclassified sequences</taxon>
        <taxon>metagenomes</taxon>
        <taxon>ecological metagenomes</taxon>
    </lineage>
</organism>
<dbReference type="GO" id="GO:0051287">
    <property type="term" value="F:NAD binding"/>
    <property type="evidence" value="ECO:0007669"/>
    <property type="project" value="InterPro"/>
</dbReference>
<dbReference type="GO" id="GO:0005829">
    <property type="term" value="C:cytosol"/>
    <property type="evidence" value="ECO:0007669"/>
    <property type="project" value="TreeGrafter"/>
</dbReference>
<sequence length="261" mass="28763">MKILINTIVTAEHCQQIQAISDQVRIVQTQDHQQLLQEIVDTDIVFGGLNLSLFEKAQQLKWLQVLGAGVDGVLFPELVKSHVVLTSAKGIVGTHLADQTWALLLGLLRGIGRSVRERTWENRMSIRHSAWELSGRTLGIVGLGGTGIEVARRAQGFEMRTIAVDPEDLEPPSFVKSVWPMGRFDDLLKESDVVSICAPLTQETERMFNYPAFQQMKQHALLINVTRGKIVDGSDLIRALNEGLIGGAGLDVTPEEPLPAD</sequence>
<dbReference type="Pfam" id="PF02826">
    <property type="entry name" value="2-Hacid_dh_C"/>
    <property type="match status" value="1"/>
</dbReference>
<protein>
    <recommendedName>
        <fullName evidence="2">D-isomer specific 2-hydroxyacid dehydrogenase NAD-binding domain-containing protein</fullName>
    </recommendedName>
</protein>
<feature type="domain" description="D-isomer specific 2-hydroxyacid dehydrogenase NAD-binding" evidence="2">
    <location>
        <begin position="103"/>
        <end position="261"/>
    </location>
</feature>
<feature type="non-terminal residue" evidence="3">
    <location>
        <position position="261"/>
    </location>
</feature>
<dbReference type="SUPFAM" id="SSF51735">
    <property type="entry name" value="NAD(P)-binding Rossmann-fold domains"/>
    <property type="match status" value="1"/>
</dbReference>
<dbReference type="GO" id="GO:0016618">
    <property type="term" value="F:hydroxypyruvate reductase [NAD(P)H] activity"/>
    <property type="evidence" value="ECO:0007669"/>
    <property type="project" value="TreeGrafter"/>
</dbReference>
<dbReference type="GO" id="GO:0030267">
    <property type="term" value="F:glyoxylate reductase (NADPH) activity"/>
    <property type="evidence" value="ECO:0007669"/>
    <property type="project" value="TreeGrafter"/>
</dbReference>
<dbReference type="AlphaFoldDB" id="A0A382R1U3"/>
<dbReference type="InterPro" id="IPR036291">
    <property type="entry name" value="NAD(P)-bd_dom_sf"/>
</dbReference>
<dbReference type="InterPro" id="IPR050223">
    <property type="entry name" value="D-isomer_2-hydroxyacid_DH"/>
</dbReference>
<evidence type="ECO:0000256" key="1">
    <source>
        <dbReference type="ARBA" id="ARBA00023002"/>
    </source>
</evidence>
<name>A0A382R1U3_9ZZZZ</name>
<evidence type="ECO:0000259" key="2">
    <source>
        <dbReference type="Pfam" id="PF02826"/>
    </source>
</evidence>
<dbReference type="PANTHER" id="PTHR10996:SF283">
    <property type="entry name" value="GLYOXYLATE_HYDROXYPYRUVATE REDUCTASE B"/>
    <property type="match status" value="1"/>
</dbReference>
<accession>A0A382R1U3</accession>
<proteinExistence type="predicted"/>
<gene>
    <name evidence="3" type="ORF">METZ01_LOCUS344578</name>
</gene>
<dbReference type="PANTHER" id="PTHR10996">
    <property type="entry name" value="2-HYDROXYACID DEHYDROGENASE-RELATED"/>
    <property type="match status" value="1"/>
</dbReference>
<keyword evidence="1" id="KW-0560">Oxidoreductase</keyword>
<evidence type="ECO:0000313" key="3">
    <source>
        <dbReference type="EMBL" id="SVC91724.1"/>
    </source>
</evidence>
<reference evidence="3" key="1">
    <citation type="submission" date="2018-05" db="EMBL/GenBank/DDBJ databases">
        <authorList>
            <person name="Lanie J.A."/>
            <person name="Ng W.-L."/>
            <person name="Kazmierczak K.M."/>
            <person name="Andrzejewski T.M."/>
            <person name="Davidsen T.M."/>
            <person name="Wayne K.J."/>
            <person name="Tettelin H."/>
            <person name="Glass J.I."/>
            <person name="Rusch D."/>
            <person name="Podicherti R."/>
            <person name="Tsui H.-C.T."/>
            <person name="Winkler M.E."/>
        </authorList>
    </citation>
    <scope>NUCLEOTIDE SEQUENCE</scope>
</reference>
<dbReference type="EMBL" id="UINC01118532">
    <property type="protein sequence ID" value="SVC91724.1"/>
    <property type="molecule type" value="Genomic_DNA"/>
</dbReference>
<dbReference type="SUPFAM" id="SSF52283">
    <property type="entry name" value="Formate/glycerate dehydrogenase catalytic domain-like"/>
    <property type="match status" value="1"/>
</dbReference>